<keyword evidence="6" id="KW-0812">Transmembrane</keyword>
<dbReference type="SUPFAM" id="SSF56176">
    <property type="entry name" value="FAD-binding/transporter-associated domain-like"/>
    <property type="match status" value="1"/>
</dbReference>
<dbReference type="InterPro" id="IPR016166">
    <property type="entry name" value="FAD-bd_PCMH"/>
</dbReference>
<dbReference type="InterPro" id="IPR006094">
    <property type="entry name" value="Oxid_FAD_bind_N"/>
</dbReference>
<dbReference type="PROSITE" id="PS51387">
    <property type="entry name" value="FAD_PCMH"/>
    <property type="match status" value="1"/>
</dbReference>
<dbReference type="Proteomes" id="UP001320420">
    <property type="component" value="Unassembled WGS sequence"/>
</dbReference>
<evidence type="ECO:0000256" key="2">
    <source>
        <dbReference type="ARBA" id="ARBA00022630"/>
    </source>
</evidence>
<dbReference type="GO" id="GO:0016491">
    <property type="term" value="F:oxidoreductase activity"/>
    <property type="evidence" value="ECO:0007669"/>
    <property type="project" value="UniProtKB-KW"/>
</dbReference>
<dbReference type="PANTHER" id="PTHR42973">
    <property type="entry name" value="BINDING OXIDOREDUCTASE, PUTATIVE (AFU_ORTHOLOGUE AFUA_1G17690)-RELATED"/>
    <property type="match status" value="1"/>
</dbReference>
<evidence type="ECO:0000313" key="8">
    <source>
        <dbReference type="EMBL" id="KAK7754301.1"/>
    </source>
</evidence>
<keyword evidence="9" id="KW-1185">Reference proteome</keyword>
<keyword evidence="2" id="KW-0285">Flavoprotein</keyword>
<dbReference type="GO" id="GO:0071949">
    <property type="term" value="F:FAD binding"/>
    <property type="evidence" value="ECO:0007669"/>
    <property type="project" value="InterPro"/>
</dbReference>
<protein>
    <recommendedName>
        <fullName evidence="7">FAD-binding PCMH-type domain-containing protein</fullName>
    </recommendedName>
</protein>
<dbReference type="PANTHER" id="PTHR42973:SF53">
    <property type="entry name" value="FAD-BINDING PCMH-TYPE DOMAIN-CONTAINING PROTEIN-RELATED"/>
    <property type="match status" value="1"/>
</dbReference>
<reference evidence="8 9" key="1">
    <citation type="submission" date="2024-02" db="EMBL/GenBank/DDBJ databases">
        <title>De novo assembly and annotation of 12 fungi associated with fruit tree decline syndrome in Ontario, Canada.</title>
        <authorList>
            <person name="Sulman M."/>
            <person name="Ellouze W."/>
            <person name="Ilyukhin E."/>
        </authorList>
    </citation>
    <scope>NUCLEOTIDE SEQUENCE [LARGE SCALE GENOMIC DNA]</scope>
    <source>
        <strain evidence="8 9">M11/M66-122</strain>
    </source>
</reference>
<evidence type="ECO:0000256" key="6">
    <source>
        <dbReference type="SAM" id="Phobius"/>
    </source>
</evidence>
<evidence type="ECO:0000256" key="1">
    <source>
        <dbReference type="ARBA" id="ARBA00005466"/>
    </source>
</evidence>
<dbReference type="AlphaFoldDB" id="A0AAN9UUN1"/>
<feature type="compositionally biased region" description="Pro residues" evidence="5">
    <location>
        <begin position="573"/>
        <end position="583"/>
    </location>
</feature>
<keyword evidence="6" id="KW-0472">Membrane</keyword>
<dbReference type="Pfam" id="PF01565">
    <property type="entry name" value="FAD_binding_4"/>
    <property type="match status" value="1"/>
</dbReference>
<sequence>MQPSNPTTYQEWHVQVVTHTKQCDALQDAGLRDRILFPADPGYEAEIETWPAENGRQRPYCLVLPYTTEEVATALTALVEVDSGAGDWHIAVRSGGHSYAGSNNIDRGVTIDLSMMNSSSYDAETNLARIQPGGRWKKVYADLEEEGVVVAGGRDGGVGVGGFLLGGGISFFSGRMGLGCDSVVNYEVVLANGTVVNANSTANADLWRALKGGSSNFGIVTRYDMEALPSRALHYDLRTFGSNYTDAVIDAAVGFSNQDEALGDNSLVTLLNYEPAATADITMTTIYVNTAGAGNVTTAFDPLKKLPALSATTTSMGMAKAAAGSQIVDGTKNAGSTLTFNNDPQILRRVVELTRSFTKNLDQLVDPMKVRLIVFLQPFPTYIAAIGKKRGGNMLGLDEVPNNAIMFTTGLALTNATDKEFAVAQAWLMQFTAQVKEISTSMDGAMDFIYLNYAYPFQDPIGTYGSKNIQHIRDVAAAYDPTGVFQKRVPGGFKISRTKCDRQSPCASCVTLKAACRTTGGASEKRQRVLLSSKYEDAMQDVNRQLAEVKMMLQSLTLGSQGGKDLGGMPAADLPPGPGPSPRPTTATVIPSIVGTASSPASSFTDQHAPHAYHTPRSIVIDELVPSLSSVNEGYNGDSSFQSHVHQVKSALEEALAASELMHEKAASSAARLPPQKVQELLRGVAPGGEYSIPDHQRAASAAASAATPQLRQPGVGTQHHDHDRGGGSGSGDEFVGSGSIPLPPMDVVLRLLRLTKTDKQRFFVDVPLIQEDEFSDMCRDVYFATRPVSLPVWICVNAGLYFLFIDIGRASCARMGVAVEDMRSHVHVLAANAEAALQSLRLCSEPSVASCRALALLADSPDIVFKHTVFWYIYAWDKGLAITCGRTPVIHQYDVTSNFRICLLDETTAHGRAFLDYAVMTGEIQQDLFSASAQRASQSVRIEHVRTFASRIRGIQETVRSVSENRNDPSWDDMHGYAISIMELRLHSLLTLVYRILPPSSAQAHPLQCADECVEAARMALSTLVKVGNDMMQITPKGWRIVLNVVLSLVPFVSFIVLAGNAIATTSAEDVALLSSAVSVLAPVADDSPTIKKMHDACDRFSRIAGLIVSNAYGAPSFHQEQQRQAFDDACSPNGPTIRPDMHPVEPIDMDYSLPMAQEDWDTVMMGFESELGDYDSRTLANIIEPYITNPYW</sequence>
<evidence type="ECO:0000256" key="4">
    <source>
        <dbReference type="ARBA" id="ARBA00023002"/>
    </source>
</evidence>
<evidence type="ECO:0000313" key="9">
    <source>
        <dbReference type="Proteomes" id="UP001320420"/>
    </source>
</evidence>
<proteinExistence type="inferred from homology"/>
<dbReference type="CDD" id="cd12148">
    <property type="entry name" value="fungal_TF_MHR"/>
    <property type="match status" value="1"/>
</dbReference>
<dbReference type="EMBL" id="JAKJXP020000021">
    <property type="protein sequence ID" value="KAK7754301.1"/>
    <property type="molecule type" value="Genomic_DNA"/>
</dbReference>
<evidence type="ECO:0000256" key="3">
    <source>
        <dbReference type="ARBA" id="ARBA00022827"/>
    </source>
</evidence>
<dbReference type="InterPro" id="IPR036318">
    <property type="entry name" value="FAD-bd_PCMH-like_sf"/>
</dbReference>
<feature type="region of interest" description="Disordered" evidence="5">
    <location>
        <begin position="560"/>
        <end position="587"/>
    </location>
</feature>
<feature type="domain" description="FAD-binding PCMH-type" evidence="7">
    <location>
        <begin position="55"/>
        <end position="230"/>
    </location>
</feature>
<gene>
    <name evidence="8" type="ORF">SLS62_003594</name>
</gene>
<dbReference type="InterPro" id="IPR016169">
    <property type="entry name" value="FAD-bd_PCMH_sub2"/>
</dbReference>
<evidence type="ECO:0000259" key="7">
    <source>
        <dbReference type="PROSITE" id="PS51387"/>
    </source>
</evidence>
<keyword evidence="4" id="KW-0560">Oxidoreductase</keyword>
<name>A0AAN9UUN1_9PEZI</name>
<feature type="transmembrane region" description="Helical" evidence="6">
    <location>
        <begin position="789"/>
        <end position="806"/>
    </location>
</feature>
<accession>A0AAN9UUN1</accession>
<keyword evidence="6" id="KW-1133">Transmembrane helix</keyword>
<dbReference type="Gene3D" id="3.30.465.10">
    <property type="match status" value="1"/>
</dbReference>
<comment type="similarity">
    <text evidence="1">Belongs to the oxygen-dependent FAD-linked oxidoreductase family.</text>
</comment>
<feature type="transmembrane region" description="Helical" evidence="6">
    <location>
        <begin position="1042"/>
        <end position="1065"/>
    </location>
</feature>
<organism evidence="8 9">
    <name type="scientific">Diatrype stigma</name>
    <dbReference type="NCBI Taxonomy" id="117547"/>
    <lineage>
        <taxon>Eukaryota</taxon>
        <taxon>Fungi</taxon>
        <taxon>Dikarya</taxon>
        <taxon>Ascomycota</taxon>
        <taxon>Pezizomycotina</taxon>
        <taxon>Sordariomycetes</taxon>
        <taxon>Xylariomycetidae</taxon>
        <taxon>Xylariales</taxon>
        <taxon>Diatrypaceae</taxon>
        <taxon>Diatrype</taxon>
    </lineage>
</organism>
<evidence type="ECO:0000256" key="5">
    <source>
        <dbReference type="SAM" id="MobiDB-lite"/>
    </source>
</evidence>
<comment type="caution">
    <text evidence="8">The sequence shown here is derived from an EMBL/GenBank/DDBJ whole genome shotgun (WGS) entry which is preliminary data.</text>
</comment>
<keyword evidence="3" id="KW-0274">FAD</keyword>
<feature type="region of interest" description="Disordered" evidence="5">
    <location>
        <begin position="688"/>
        <end position="739"/>
    </location>
</feature>
<dbReference type="InterPro" id="IPR050416">
    <property type="entry name" value="FAD-linked_Oxidoreductase"/>
</dbReference>